<keyword evidence="1" id="KW-1133">Transmembrane helix</keyword>
<keyword evidence="1" id="KW-0472">Membrane</keyword>
<feature type="transmembrane region" description="Helical" evidence="1">
    <location>
        <begin position="12"/>
        <end position="34"/>
    </location>
</feature>
<reference evidence="2 3" key="1">
    <citation type="journal article" date="2016" name="Nat. Commun.">
        <title>Thousands of microbial genomes shed light on interconnected biogeochemical processes in an aquifer system.</title>
        <authorList>
            <person name="Anantharaman K."/>
            <person name="Brown C.T."/>
            <person name="Hug L.A."/>
            <person name="Sharon I."/>
            <person name="Castelle C.J."/>
            <person name="Probst A.J."/>
            <person name="Thomas B.C."/>
            <person name="Singh A."/>
            <person name="Wilkins M.J."/>
            <person name="Karaoz U."/>
            <person name="Brodie E.L."/>
            <person name="Williams K.H."/>
            <person name="Hubbard S.S."/>
            <person name="Banfield J.F."/>
        </authorList>
    </citation>
    <scope>NUCLEOTIDE SEQUENCE [LARGE SCALE GENOMIC DNA]</scope>
</reference>
<gene>
    <name evidence="2" type="ORF">A3D35_02490</name>
</gene>
<keyword evidence="1" id="KW-0812">Transmembrane</keyword>
<sequence length="144" mass="16309">MFQFIIDNIMRPLFTSFFTIVGGAAPIAILIYIFSIKEKKRLLAHATEIETALPFMEKLFEKMAELTKSSTGSQTLNELADQFKKLAEAQTMIEEQKKFIKYAKSYDFISAVGYVLRASNYMPNSIGEHKEISKSLPSFSTSDT</sequence>
<comment type="caution">
    <text evidence="2">The sequence shown here is derived from an EMBL/GenBank/DDBJ whole genome shotgun (WGS) entry which is preliminary data.</text>
</comment>
<dbReference type="STRING" id="1802206.A3D35_02490"/>
<name>A0A1G2HYP9_9BACT</name>
<dbReference type="AlphaFoldDB" id="A0A1G2HYP9"/>
<dbReference type="EMBL" id="MHOS01000034">
    <property type="protein sequence ID" value="OGZ67613.1"/>
    <property type="molecule type" value="Genomic_DNA"/>
</dbReference>
<accession>A0A1G2HYP9</accession>
<protein>
    <submittedName>
        <fullName evidence="2">Uncharacterized protein</fullName>
    </submittedName>
</protein>
<organism evidence="2 3">
    <name type="scientific">Candidatus Staskawiczbacteria bacterium RIFCSPHIGHO2_02_FULL_34_9</name>
    <dbReference type="NCBI Taxonomy" id="1802206"/>
    <lineage>
        <taxon>Bacteria</taxon>
        <taxon>Candidatus Staskawicziibacteriota</taxon>
    </lineage>
</organism>
<proteinExistence type="predicted"/>
<dbReference type="Proteomes" id="UP000176421">
    <property type="component" value="Unassembled WGS sequence"/>
</dbReference>
<evidence type="ECO:0000313" key="2">
    <source>
        <dbReference type="EMBL" id="OGZ67613.1"/>
    </source>
</evidence>
<evidence type="ECO:0000313" key="3">
    <source>
        <dbReference type="Proteomes" id="UP000176421"/>
    </source>
</evidence>
<evidence type="ECO:0000256" key="1">
    <source>
        <dbReference type="SAM" id="Phobius"/>
    </source>
</evidence>